<gene>
    <name evidence="9" type="ORF">FWJ32_10390</name>
</gene>
<name>A0A5D8Q9G1_9THEO</name>
<dbReference type="InterPro" id="IPR013341">
    <property type="entry name" value="Mandelate_racemase_N_dom"/>
</dbReference>
<evidence type="ECO:0000256" key="4">
    <source>
        <dbReference type="ARBA" id="ARBA00023235"/>
    </source>
</evidence>
<proteinExistence type="inferred from homology"/>
<dbReference type="RefSeq" id="WP_149545890.1">
    <property type="nucleotide sequence ID" value="NZ_VTPS01000017.1"/>
</dbReference>
<organism evidence="9 10">
    <name type="scientific">Calorimonas adulescens</name>
    <dbReference type="NCBI Taxonomy" id="2606906"/>
    <lineage>
        <taxon>Bacteria</taxon>
        <taxon>Bacillati</taxon>
        <taxon>Bacillota</taxon>
        <taxon>Clostridia</taxon>
        <taxon>Thermoanaerobacterales</taxon>
        <taxon>Thermoanaerobacteraceae</taxon>
        <taxon>Calorimonas</taxon>
    </lineage>
</organism>
<keyword evidence="3 6" id="KW-0460">Magnesium</keyword>
<dbReference type="PANTHER" id="PTHR48073:SF2">
    <property type="entry name" value="O-SUCCINYLBENZOATE SYNTHASE"/>
    <property type="match status" value="1"/>
</dbReference>
<dbReference type="InterPro" id="IPR053602">
    <property type="entry name" value="MR_MLE-like"/>
</dbReference>
<dbReference type="GO" id="GO:0016855">
    <property type="term" value="F:racemase and epimerase activity, acting on amino acids and derivatives"/>
    <property type="evidence" value="ECO:0007669"/>
    <property type="project" value="UniProtKB-UniRule"/>
</dbReference>
<dbReference type="Gene3D" id="3.30.390.10">
    <property type="entry name" value="Enolase-like, N-terminal domain"/>
    <property type="match status" value="1"/>
</dbReference>
<comment type="similarity">
    <text evidence="1 7">Belongs to the mandelate racemase/muconate lactonizing enzyme family.</text>
</comment>
<dbReference type="InterPro" id="IPR029065">
    <property type="entry name" value="Enolase_C-like"/>
</dbReference>
<dbReference type="Pfam" id="PF02746">
    <property type="entry name" value="MR_MLE_N"/>
    <property type="match status" value="1"/>
</dbReference>
<evidence type="ECO:0000313" key="10">
    <source>
        <dbReference type="Proteomes" id="UP000322976"/>
    </source>
</evidence>
<evidence type="ECO:0000256" key="1">
    <source>
        <dbReference type="ARBA" id="ARBA00008031"/>
    </source>
</evidence>
<dbReference type="EC" id="5.1.1.-" evidence="7"/>
<dbReference type="AlphaFoldDB" id="A0A5D8Q9G1"/>
<feature type="binding site" evidence="6">
    <location>
        <position position="216"/>
    </location>
    <ligand>
        <name>Mg(2+)</name>
        <dbReference type="ChEBI" id="CHEBI:18420"/>
    </ligand>
</feature>
<dbReference type="SFLD" id="SFLDG00180">
    <property type="entry name" value="muconate_cycloisomerase"/>
    <property type="match status" value="1"/>
</dbReference>
<evidence type="ECO:0000256" key="5">
    <source>
        <dbReference type="PIRSR" id="PIRSR634603-1"/>
    </source>
</evidence>
<accession>A0A5D8Q9G1</accession>
<dbReference type="Proteomes" id="UP000322976">
    <property type="component" value="Unassembled WGS sequence"/>
</dbReference>
<dbReference type="Pfam" id="PF13378">
    <property type="entry name" value="MR_MLE_C"/>
    <property type="match status" value="1"/>
</dbReference>
<keyword evidence="2 6" id="KW-0479">Metal-binding</keyword>
<evidence type="ECO:0000256" key="3">
    <source>
        <dbReference type="ARBA" id="ARBA00022842"/>
    </source>
</evidence>
<dbReference type="EMBL" id="VTPS01000017">
    <property type="protein sequence ID" value="TZE81142.1"/>
    <property type="molecule type" value="Genomic_DNA"/>
</dbReference>
<dbReference type="Gene3D" id="3.20.20.120">
    <property type="entry name" value="Enolase-like C-terminal domain"/>
    <property type="match status" value="1"/>
</dbReference>
<dbReference type="GO" id="GO:0046872">
    <property type="term" value="F:metal ion binding"/>
    <property type="evidence" value="ECO:0007669"/>
    <property type="project" value="UniProtKB-KW"/>
</dbReference>
<protein>
    <recommendedName>
        <fullName evidence="7">Dipeptide epimerase</fullName>
        <ecNumber evidence="7">5.1.1.-</ecNumber>
    </recommendedName>
</protein>
<keyword evidence="4 7" id="KW-0413">Isomerase</keyword>
<evidence type="ECO:0000259" key="8">
    <source>
        <dbReference type="SMART" id="SM00922"/>
    </source>
</evidence>
<comment type="caution">
    <text evidence="9">The sequence shown here is derived from an EMBL/GenBank/DDBJ whole genome shotgun (WGS) entry which is preliminary data.</text>
</comment>
<evidence type="ECO:0000256" key="2">
    <source>
        <dbReference type="ARBA" id="ARBA00022723"/>
    </source>
</evidence>
<dbReference type="PANTHER" id="PTHR48073">
    <property type="entry name" value="O-SUCCINYLBENZOATE SYNTHASE-RELATED"/>
    <property type="match status" value="1"/>
</dbReference>
<sequence length="347" mass="38780">MGKIVDIKFTLRSYNFHKPFHIVGSISSEATNIEVEVTLDSGAKGYGEASPSFRVNGERIEALLQFENFVKETITGIDVKNYRKIFDITDKMFATPSLKAAVQYAVLDAFSEEIGIPVYQILGGAKDKIETDKTVGIDSFKNRIEEAKSIYNEGFRVIKIKVGENLAEDIEVMEAIFEVTKGAKYIVDANMGYTPKQAIEFVKKVYNMGIDISVFEQPVLANDIDGLKFVRFNSPFPVAADESARTKYDVLRLIKEEAVDYINIKLMKSGISDALAIVEMAKAANLQLMIGCMSESSVGINQSVHFALGTGAFSFHDLDSHLMMKEEIFRGKFEQKIPEIIPKKYLK</sequence>
<reference evidence="9 10" key="1">
    <citation type="submission" date="2019-08" db="EMBL/GenBank/DDBJ databases">
        <title>Calorimonas adulescens gen. nov., sp. nov., an anaerobic thermophilic bacterium from Sakhalin hot spring.</title>
        <authorList>
            <person name="Khomyakova M.A."/>
            <person name="Merkel A.Y."/>
            <person name="Novikov A."/>
            <person name="Bonch-Osmolovskaya E.A."/>
            <person name="Slobodkin A.I."/>
        </authorList>
    </citation>
    <scope>NUCLEOTIDE SEQUENCE [LARGE SCALE GENOMIC DNA]</scope>
    <source>
        <strain evidence="9 10">A05MB</strain>
    </source>
</reference>
<feature type="binding site" evidence="6">
    <location>
        <position position="241"/>
    </location>
    <ligand>
        <name>Mg(2+)</name>
        <dbReference type="ChEBI" id="CHEBI:18420"/>
    </ligand>
</feature>
<dbReference type="SUPFAM" id="SSF54826">
    <property type="entry name" value="Enolase N-terminal domain-like"/>
    <property type="match status" value="1"/>
</dbReference>
<dbReference type="SMART" id="SM00922">
    <property type="entry name" value="MR_MLE"/>
    <property type="match status" value="1"/>
</dbReference>
<evidence type="ECO:0000313" key="9">
    <source>
        <dbReference type="EMBL" id="TZE81142.1"/>
    </source>
</evidence>
<comment type="cofactor">
    <cofactor evidence="6 7">
        <name>Mg(2+)</name>
        <dbReference type="ChEBI" id="CHEBI:18420"/>
    </cofactor>
    <text evidence="6 7">Binds 1 Mg(2+) ion per subunit.</text>
</comment>
<dbReference type="NCBIfam" id="NF041118">
    <property type="entry name" value="A_G_epim_Thtga"/>
    <property type="match status" value="1"/>
</dbReference>
<dbReference type="InterPro" id="IPR029017">
    <property type="entry name" value="Enolase-like_N"/>
</dbReference>
<feature type="binding site" evidence="6">
    <location>
        <position position="188"/>
    </location>
    <ligand>
        <name>Mg(2+)</name>
        <dbReference type="ChEBI" id="CHEBI:18420"/>
    </ligand>
</feature>
<keyword evidence="10" id="KW-1185">Reference proteome</keyword>
<dbReference type="InterPro" id="IPR036849">
    <property type="entry name" value="Enolase-like_C_sf"/>
</dbReference>
<dbReference type="CDD" id="cd03319">
    <property type="entry name" value="L-Ala-DL-Glu_epimerase"/>
    <property type="match status" value="1"/>
</dbReference>
<dbReference type="InterPro" id="IPR013342">
    <property type="entry name" value="Mandelate_racemase_C"/>
</dbReference>
<evidence type="ECO:0000256" key="7">
    <source>
        <dbReference type="RuleBase" id="RU366006"/>
    </source>
</evidence>
<dbReference type="SUPFAM" id="SSF51604">
    <property type="entry name" value="Enolase C-terminal domain-like"/>
    <property type="match status" value="1"/>
</dbReference>
<dbReference type="InterPro" id="IPR034603">
    <property type="entry name" value="Dipeptide_epimerase"/>
</dbReference>
<feature type="active site" description="Proton acceptor; specific for (R)-substrate epimerization" evidence="5">
    <location>
        <position position="161"/>
    </location>
</feature>
<feature type="domain" description="Mandelate racemase/muconate lactonizing enzyme C-terminal" evidence="8">
    <location>
        <begin position="140"/>
        <end position="237"/>
    </location>
</feature>
<dbReference type="SFLD" id="SFLDS00001">
    <property type="entry name" value="Enolase"/>
    <property type="match status" value="1"/>
</dbReference>
<feature type="active site" description="Proton acceptor; specific for (S)-substrate epimerization" evidence="5">
    <location>
        <position position="265"/>
    </location>
</feature>
<evidence type="ECO:0000256" key="6">
    <source>
        <dbReference type="PIRSR" id="PIRSR634603-3"/>
    </source>
</evidence>